<dbReference type="InParanoid" id="A0A212FMG0"/>
<dbReference type="InterPro" id="IPR012674">
    <property type="entry name" value="Calycin"/>
</dbReference>
<accession>A0A212FMG0</accession>
<keyword evidence="4" id="KW-1185">Reference proteome</keyword>
<dbReference type="EMBL" id="AGBW02007651">
    <property type="protein sequence ID" value="OWR54916.1"/>
    <property type="molecule type" value="Genomic_DNA"/>
</dbReference>
<dbReference type="AlphaFoldDB" id="A0A212FMG0"/>
<dbReference type="Proteomes" id="UP000007151">
    <property type="component" value="Unassembled WGS sequence"/>
</dbReference>
<dbReference type="SUPFAM" id="SSF50814">
    <property type="entry name" value="Lipocalins"/>
    <property type="match status" value="1"/>
</dbReference>
<gene>
    <name evidence="3" type="ORF">KGM_207013</name>
</gene>
<evidence type="ECO:0000313" key="4">
    <source>
        <dbReference type="Proteomes" id="UP000007151"/>
    </source>
</evidence>
<comment type="caution">
    <text evidence="3">The sequence shown here is derived from an EMBL/GenBank/DDBJ whole genome shotgun (WGS) entry which is preliminary data.</text>
</comment>
<proteinExistence type="inferred from homology"/>
<dbReference type="InterPro" id="IPR031259">
    <property type="entry name" value="ILBP"/>
</dbReference>
<protein>
    <submittedName>
        <fullName evidence="3">Fatty acid-binding protein 3</fullName>
    </submittedName>
</protein>
<feature type="region of interest" description="Disordered" evidence="2">
    <location>
        <begin position="165"/>
        <end position="197"/>
    </location>
</feature>
<dbReference type="GO" id="GO:0008289">
    <property type="term" value="F:lipid binding"/>
    <property type="evidence" value="ECO:0007669"/>
    <property type="project" value="InterPro"/>
</dbReference>
<comment type="similarity">
    <text evidence="1">Belongs to the calycin superfamily. Fatty-acid binding protein (FABP) family.</text>
</comment>
<evidence type="ECO:0000313" key="3">
    <source>
        <dbReference type="EMBL" id="OWR54916.1"/>
    </source>
</evidence>
<organism evidence="3 4">
    <name type="scientific">Danaus plexippus plexippus</name>
    <dbReference type="NCBI Taxonomy" id="278856"/>
    <lineage>
        <taxon>Eukaryota</taxon>
        <taxon>Metazoa</taxon>
        <taxon>Ecdysozoa</taxon>
        <taxon>Arthropoda</taxon>
        <taxon>Hexapoda</taxon>
        <taxon>Insecta</taxon>
        <taxon>Pterygota</taxon>
        <taxon>Neoptera</taxon>
        <taxon>Endopterygota</taxon>
        <taxon>Lepidoptera</taxon>
        <taxon>Glossata</taxon>
        <taxon>Ditrysia</taxon>
        <taxon>Papilionoidea</taxon>
        <taxon>Nymphalidae</taxon>
        <taxon>Danainae</taxon>
        <taxon>Danaini</taxon>
        <taxon>Danaina</taxon>
        <taxon>Danaus</taxon>
        <taxon>Danaus</taxon>
    </lineage>
</organism>
<evidence type="ECO:0000256" key="1">
    <source>
        <dbReference type="ARBA" id="ARBA00008390"/>
    </source>
</evidence>
<sequence>MDNFLGKEYVMVSQENFDDYLVFMGVSYLNRKLAFSIKSIVCLIKNEDGTYSFIFKCKLATSNAKFIPGEKFIETKADGSKVEALITFEGNKMTHIQIESNGRTSTHLREFFPDRLIVTTTAKGFDKIVTRKFELVKVVSGGGVWGERDASCGRGGGGLVSLSWKRGARTPDPDARSVGPQPPAAPTPAAQVTSAAKKHNRPVYGDYDFWETRIL</sequence>
<evidence type="ECO:0000256" key="2">
    <source>
        <dbReference type="SAM" id="MobiDB-lite"/>
    </source>
</evidence>
<dbReference type="Gene3D" id="2.40.128.20">
    <property type="match status" value="1"/>
</dbReference>
<reference evidence="3 4" key="1">
    <citation type="journal article" date="2011" name="Cell">
        <title>The monarch butterfly genome yields insights into long-distance migration.</title>
        <authorList>
            <person name="Zhan S."/>
            <person name="Merlin C."/>
            <person name="Boore J.L."/>
            <person name="Reppert S.M."/>
        </authorList>
    </citation>
    <scope>NUCLEOTIDE SEQUENCE [LARGE SCALE GENOMIC DNA]</scope>
    <source>
        <strain evidence="3">F-2</strain>
    </source>
</reference>
<dbReference type="PANTHER" id="PTHR11955">
    <property type="entry name" value="FATTY ACID BINDING PROTEIN"/>
    <property type="match status" value="1"/>
</dbReference>
<name>A0A212FMG0_DANPL</name>
<dbReference type="KEGG" id="dpl:KGM_207013"/>